<sequence length="637" mass="74143">MTKVDQLKHSLKGKLTKDQKELIKRVVPFIGLPTTQIQLLKHKLNNLGFTERGLKDLEAQFHKAKNLKFKKYIAWELALWHTNQYTKTDAKKALDYLEVVLQDEENKEKVRRATILTAEAMKRLGFESNGKRLLTKVIKENKHPDLYLAGANLEEGLQNRIAWINKVYRHYGLMEIKLNEQLLTEREPYDAIEMEMKKTLVANKRLQENKVTVLMPMYNSEDVIHSALSSVQQQTWTNLEIIVIDDCSTDSTVKAVKKYQAKDDRITLIKAEENGGPYVARNLALNQATGEFVTINDADDWSHPEKIEKQVLHLIKNDKLVGNMSEQARMTNHFEFFRRARPGEYLFNNMSSFMFRRQQVLEKLGYWDSVRFAGDSEFIYRVKKVFGEYAVEELQTGPLSFQRQTDTSLTGNEVFGLPNYKMGARREYEMAHDHYHKNSKNLNYSFPQQVRPFAIPEPMRPEKEQKTNGYRKFDLIFVADFRNESALTKEDRAKLVTQSPSMRIGFVQLYRYDTSPYADVHSIYRELLNDGHAEMIVYGEKVECDRCVISGLACLNEFQRYVPELKAKEAVFLVKENEKMNPSTPYAKRIQHYVHAEATGYPVSDKARKAYSEGTMELAKTTWRDFHTSLMDRNQNS</sequence>
<comment type="caution">
    <text evidence="3">The sequence shown here is derived from an EMBL/GenBank/DDBJ whole genome shotgun (WGS) entry which is preliminary data.</text>
</comment>
<organism evidence="3 4">
    <name type="scientific">Salipaludibacillus keqinensis</name>
    <dbReference type="NCBI Taxonomy" id="2045207"/>
    <lineage>
        <taxon>Bacteria</taxon>
        <taxon>Bacillati</taxon>
        <taxon>Bacillota</taxon>
        <taxon>Bacilli</taxon>
        <taxon>Bacillales</taxon>
        <taxon>Bacillaceae</taxon>
    </lineage>
</organism>
<dbReference type="PANTHER" id="PTHR22916:SF3">
    <property type="entry name" value="UDP-GLCNAC:BETAGAL BETA-1,3-N-ACETYLGLUCOSAMINYLTRANSFERASE-LIKE PROTEIN 1"/>
    <property type="match status" value="1"/>
</dbReference>
<dbReference type="PANTHER" id="PTHR22916">
    <property type="entry name" value="GLYCOSYLTRANSFERASE"/>
    <property type="match status" value="1"/>
</dbReference>
<feature type="domain" description="Glycosyltransferase 2-like" evidence="2">
    <location>
        <begin position="212"/>
        <end position="348"/>
    </location>
</feature>
<dbReference type="InterPro" id="IPR001173">
    <property type="entry name" value="Glyco_trans_2-like"/>
</dbReference>
<comment type="similarity">
    <text evidence="1">Belongs to the glycosyltransferase 2 family.</text>
</comment>
<keyword evidence="3" id="KW-0808">Transferase</keyword>
<keyword evidence="4" id="KW-1185">Reference proteome</keyword>
<dbReference type="GO" id="GO:0016758">
    <property type="term" value="F:hexosyltransferase activity"/>
    <property type="evidence" value="ECO:0007669"/>
    <property type="project" value="UniProtKB-ARBA"/>
</dbReference>
<evidence type="ECO:0000313" key="3">
    <source>
        <dbReference type="EMBL" id="PYZ92543.1"/>
    </source>
</evidence>
<proteinExistence type="inferred from homology"/>
<dbReference type="EMBL" id="PDOD01000003">
    <property type="protein sequence ID" value="PYZ92543.1"/>
    <property type="molecule type" value="Genomic_DNA"/>
</dbReference>
<dbReference type="Proteomes" id="UP000248214">
    <property type="component" value="Unassembled WGS sequence"/>
</dbReference>
<reference evidence="3 4" key="1">
    <citation type="submission" date="2017-10" db="EMBL/GenBank/DDBJ databases">
        <title>Bacillus sp. nov., a halophilic bacterium isolated from a Keqin Lake.</title>
        <authorList>
            <person name="Wang H."/>
        </authorList>
    </citation>
    <scope>NUCLEOTIDE SEQUENCE [LARGE SCALE GENOMIC DNA]</scope>
    <source>
        <strain evidence="3 4">KQ-12</strain>
    </source>
</reference>
<dbReference type="RefSeq" id="WP_110610094.1">
    <property type="nucleotide sequence ID" value="NZ_PDOD01000003.1"/>
</dbReference>
<dbReference type="CDD" id="cd00761">
    <property type="entry name" value="Glyco_tranf_GTA_type"/>
    <property type="match status" value="1"/>
</dbReference>
<name>A0A323TIQ7_9BACI</name>
<accession>A0A323TIQ7</accession>
<gene>
    <name evidence="3" type="ORF">CR194_12805</name>
</gene>
<dbReference type="Gene3D" id="3.90.550.10">
    <property type="entry name" value="Spore Coat Polysaccharide Biosynthesis Protein SpsA, Chain A"/>
    <property type="match status" value="1"/>
</dbReference>
<evidence type="ECO:0000259" key="2">
    <source>
        <dbReference type="Pfam" id="PF00535"/>
    </source>
</evidence>
<dbReference type="AlphaFoldDB" id="A0A323TIQ7"/>
<evidence type="ECO:0000256" key="1">
    <source>
        <dbReference type="ARBA" id="ARBA00006739"/>
    </source>
</evidence>
<protein>
    <submittedName>
        <fullName evidence="3">Glycosyltransferase</fullName>
    </submittedName>
</protein>
<dbReference type="SUPFAM" id="SSF53448">
    <property type="entry name" value="Nucleotide-diphospho-sugar transferases"/>
    <property type="match status" value="1"/>
</dbReference>
<dbReference type="InterPro" id="IPR029044">
    <property type="entry name" value="Nucleotide-diphossugar_trans"/>
</dbReference>
<dbReference type="Pfam" id="PF00535">
    <property type="entry name" value="Glycos_transf_2"/>
    <property type="match status" value="1"/>
</dbReference>
<evidence type="ECO:0000313" key="4">
    <source>
        <dbReference type="Proteomes" id="UP000248214"/>
    </source>
</evidence>